<evidence type="ECO:0000313" key="3">
    <source>
        <dbReference type="Proteomes" id="UP000594059"/>
    </source>
</evidence>
<dbReference type="Gene3D" id="3.30.2010.10">
    <property type="entry name" value="Metalloproteases ('zincins'), catalytic domain"/>
    <property type="match status" value="1"/>
</dbReference>
<keyword evidence="3" id="KW-1185">Reference proteome</keyword>
<dbReference type="Proteomes" id="UP000594059">
    <property type="component" value="Chromosome"/>
</dbReference>
<dbReference type="InterPro" id="IPR053136">
    <property type="entry name" value="UTP_pyrophosphatase-like"/>
</dbReference>
<dbReference type="AlphaFoldDB" id="A0A7S6UFL7"/>
<sequence>MLRRLHGLVGTKRAPAGRAVQRDTFELTLDDGQSLEVERRRDPRARRIKLSVSDRGVRLTLPPRASASAAARFAHEHRQWLALQLELHTRDVPAPLLRDVSATLPLRDAERPLRWERGRFTRIESAPDDALVFLLPERAGPAAQARALRDFYEGEARADLARWMPDYLDGLPRAPRRFRFKLMSSRWGSLAPDDSVALDLSLVLARPSAYRYVLVHELCHLRQANHSPAFWAEVETRMPHWREEREYLRVHGSRLKATMRSLLATGTDKA</sequence>
<protein>
    <submittedName>
        <fullName evidence="2">M48 family metallopeptidase</fullName>
    </submittedName>
</protein>
<dbReference type="EMBL" id="CP063656">
    <property type="protein sequence ID" value="QOW19391.1"/>
    <property type="molecule type" value="Genomic_DNA"/>
</dbReference>
<dbReference type="RefSeq" id="WP_193984895.1">
    <property type="nucleotide sequence ID" value="NZ_CP063656.1"/>
</dbReference>
<reference evidence="2 3" key="1">
    <citation type="submission" date="2020-10" db="EMBL/GenBank/DDBJ databases">
        <title>complete genome sequencing of Lysobacter sp. H21R20.</title>
        <authorList>
            <person name="Bae J.-W."/>
            <person name="Lee S.-Y."/>
        </authorList>
    </citation>
    <scope>NUCLEOTIDE SEQUENCE [LARGE SCALE GENOMIC DNA]</scope>
    <source>
        <strain evidence="2 3">H21R20</strain>
    </source>
</reference>
<evidence type="ECO:0000313" key="2">
    <source>
        <dbReference type="EMBL" id="QOW19391.1"/>
    </source>
</evidence>
<feature type="domain" description="YgjP-like metallopeptidase" evidence="1">
    <location>
        <begin position="46"/>
        <end position="250"/>
    </location>
</feature>
<dbReference type="PANTHER" id="PTHR30399">
    <property type="entry name" value="UNCHARACTERIZED PROTEIN YGJP"/>
    <property type="match status" value="1"/>
</dbReference>
<dbReference type="Pfam" id="PF01863">
    <property type="entry name" value="YgjP-like"/>
    <property type="match status" value="1"/>
</dbReference>
<dbReference type="InterPro" id="IPR002725">
    <property type="entry name" value="YgjP-like_metallopeptidase"/>
</dbReference>
<gene>
    <name evidence="2" type="ORF">INQ41_12380</name>
</gene>
<evidence type="ECO:0000259" key="1">
    <source>
        <dbReference type="Pfam" id="PF01863"/>
    </source>
</evidence>
<accession>A0A7S6UFL7</accession>
<proteinExistence type="predicted"/>
<organism evidence="2 3">
    <name type="scientific">Novilysobacter ciconiae</name>
    <dbReference type="NCBI Taxonomy" id="2781022"/>
    <lineage>
        <taxon>Bacteria</taxon>
        <taxon>Pseudomonadati</taxon>
        <taxon>Pseudomonadota</taxon>
        <taxon>Gammaproteobacteria</taxon>
        <taxon>Lysobacterales</taxon>
        <taxon>Lysobacteraceae</taxon>
        <taxon>Novilysobacter</taxon>
    </lineage>
</organism>
<dbReference type="KEGG" id="lcic:INQ41_12380"/>
<dbReference type="PANTHER" id="PTHR30399:SF1">
    <property type="entry name" value="UTP PYROPHOSPHATASE"/>
    <property type="match status" value="1"/>
</dbReference>
<dbReference type="CDD" id="cd07344">
    <property type="entry name" value="M48_yhfN_like"/>
    <property type="match status" value="1"/>
</dbReference>
<name>A0A7S6UFL7_9GAMM</name>